<evidence type="ECO:0000256" key="1">
    <source>
        <dbReference type="SAM" id="Phobius"/>
    </source>
</evidence>
<dbReference type="InterPro" id="IPR006674">
    <property type="entry name" value="HD_domain"/>
</dbReference>
<dbReference type="AlphaFoldDB" id="A0A401YKX4"/>
<dbReference type="PANTHER" id="PTHR45228:SF4">
    <property type="entry name" value="LIPOPROTEIN"/>
    <property type="match status" value="1"/>
</dbReference>
<keyword evidence="4" id="KW-1185">Reference proteome</keyword>
<organism evidence="3 4">
    <name type="scientific">Embleya hyalina</name>
    <dbReference type="NCBI Taxonomy" id="516124"/>
    <lineage>
        <taxon>Bacteria</taxon>
        <taxon>Bacillati</taxon>
        <taxon>Actinomycetota</taxon>
        <taxon>Actinomycetes</taxon>
        <taxon>Kitasatosporales</taxon>
        <taxon>Streptomycetaceae</taxon>
        <taxon>Embleya</taxon>
    </lineage>
</organism>
<dbReference type="InterPro" id="IPR037522">
    <property type="entry name" value="HD_GYP_dom"/>
</dbReference>
<dbReference type="PANTHER" id="PTHR45228">
    <property type="entry name" value="CYCLIC DI-GMP PHOSPHODIESTERASE TM_0186-RELATED"/>
    <property type="match status" value="1"/>
</dbReference>
<dbReference type="Gene3D" id="1.10.3210.10">
    <property type="entry name" value="Hypothetical protein af1432"/>
    <property type="match status" value="1"/>
</dbReference>
<keyword evidence="1" id="KW-0472">Membrane</keyword>
<dbReference type="SUPFAM" id="SSF109604">
    <property type="entry name" value="HD-domain/PDEase-like"/>
    <property type="match status" value="1"/>
</dbReference>
<comment type="caution">
    <text evidence="3">The sequence shown here is derived from an EMBL/GenBank/DDBJ whole genome shotgun (WGS) entry which is preliminary data.</text>
</comment>
<keyword evidence="1" id="KW-1133">Transmembrane helix</keyword>
<evidence type="ECO:0000313" key="3">
    <source>
        <dbReference type="EMBL" id="GCD95256.1"/>
    </source>
</evidence>
<accession>A0A401YKX4</accession>
<dbReference type="Proteomes" id="UP000286931">
    <property type="component" value="Unassembled WGS sequence"/>
</dbReference>
<dbReference type="Pfam" id="PF01966">
    <property type="entry name" value="HD"/>
    <property type="match status" value="1"/>
</dbReference>
<dbReference type="InterPro" id="IPR052020">
    <property type="entry name" value="Cyclic_di-GMP/3'3'-cGAMP_PDE"/>
</dbReference>
<feature type="domain" description="HD-GYP" evidence="2">
    <location>
        <begin position="273"/>
        <end position="451"/>
    </location>
</feature>
<sequence length="451" mass="45716">MIAVSRVRRAPGGPAARLRTHTGTLVLGLGALAAVSAVAGTAARGVVQPWYALVFGLVIAVGEAARVTLPGSRESAPLGAAGALAYALLPDVHGTVSRHGVLQVVAVVGVALLAGTLPHVARGRAPDPAYVARRLLAAAFAATLFRPLYAAGGLDPVMARGWAYGTFLVLVVLLTALCDAVVVAMLRVGGPFCPALLAELRALGAGLGTGERIGADGGDGARAPGGPAGIGTAVGATGMLIALSTGALGLWAVPVFCVPSLLVLLSFRRCAAIGQVHRQTVDALSRLPEAAGCGSPGHAARVGELAHAVGVDLGLGEVELRELAYAARMHDIGQLALADPVPGGTTLDLPVAEQRRIARLGAEVIRESGVLDRVATIVAAQADPYRDESAAPPPPLASRIIKVANAYDDLLASTDDLGARREAFARLRADAAGAYDPRVVEALAQVLERAG</sequence>
<feature type="transmembrane region" description="Helical" evidence="1">
    <location>
        <begin position="132"/>
        <end position="150"/>
    </location>
</feature>
<dbReference type="PROSITE" id="PS51832">
    <property type="entry name" value="HD_GYP"/>
    <property type="match status" value="1"/>
</dbReference>
<dbReference type="InterPro" id="IPR003607">
    <property type="entry name" value="HD/PDEase_dom"/>
</dbReference>
<feature type="transmembrane region" description="Helical" evidence="1">
    <location>
        <begin position="100"/>
        <end position="120"/>
    </location>
</feature>
<gene>
    <name evidence="3" type="ORF">EHYA_02926</name>
</gene>
<evidence type="ECO:0000313" key="4">
    <source>
        <dbReference type="Proteomes" id="UP000286931"/>
    </source>
</evidence>
<dbReference type="EMBL" id="BIFH01000017">
    <property type="protein sequence ID" value="GCD95256.1"/>
    <property type="molecule type" value="Genomic_DNA"/>
</dbReference>
<reference evidence="3 4" key="1">
    <citation type="submission" date="2018-12" db="EMBL/GenBank/DDBJ databases">
        <title>Draft genome sequence of Embleya hyalina NBRC 13850T.</title>
        <authorList>
            <person name="Komaki H."/>
            <person name="Hosoyama A."/>
            <person name="Kimura A."/>
            <person name="Ichikawa N."/>
            <person name="Tamura T."/>
        </authorList>
    </citation>
    <scope>NUCLEOTIDE SEQUENCE [LARGE SCALE GENOMIC DNA]</scope>
    <source>
        <strain evidence="3 4">NBRC 13850</strain>
    </source>
</reference>
<feature type="transmembrane region" description="Helical" evidence="1">
    <location>
        <begin position="248"/>
        <end position="267"/>
    </location>
</feature>
<feature type="transmembrane region" description="Helical" evidence="1">
    <location>
        <begin position="21"/>
        <end position="43"/>
    </location>
</feature>
<keyword evidence="1" id="KW-0812">Transmembrane</keyword>
<dbReference type="CDD" id="cd00077">
    <property type="entry name" value="HDc"/>
    <property type="match status" value="1"/>
</dbReference>
<feature type="transmembrane region" description="Helical" evidence="1">
    <location>
        <begin position="162"/>
        <end position="186"/>
    </location>
</feature>
<name>A0A401YKX4_9ACTN</name>
<protein>
    <submittedName>
        <fullName evidence="3">Lipoprotein</fullName>
    </submittedName>
</protein>
<proteinExistence type="predicted"/>
<keyword evidence="3" id="KW-0449">Lipoprotein</keyword>
<evidence type="ECO:0000259" key="2">
    <source>
        <dbReference type="PROSITE" id="PS51832"/>
    </source>
</evidence>